<comment type="similarity">
    <text evidence="3 8">Belongs to the NAD(P)-dependent epimerase/dehydratase family.</text>
</comment>
<evidence type="ECO:0000259" key="9">
    <source>
        <dbReference type="Pfam" id="PF16363"/>
    </source>
</evidence>
<accession>Q7V0P7</accession>
<dbReference type="AlphaFoldDB" id="Q7V0P7"/>
<comment type="catalytic activity">
    <reaction evidence="1 8">
        <text>UDP-alpha-D-glucose = UDP-alpha-D-galactose</text>
        <dbReference type="Rhea" id="RHEA:22168"/>
        <dbReference type="ChEBI" id="CHEBI:58885"/>
        <dbReference type="ChEBI" id="CHEBI:66914"/>
        <dbReference type="EC" id="5.1.3.2"/>
    </reaction>
</comment>
<gene>
    <name evidence="10" type="primary">galE</name>
    <name evidence="10" type="ordered locus">PMM1209</name>
</gene>
<keyword evidence="8" id="KW-0119">Carbohydrate metabolism</keyword>
<comment type="cofactor">
    <cofactor evidence="2 8">
        <name>NAD(+)</name>
        <dbReference type="ChEBI" id="CHEBI:57540"/>
    </cofactor>
</comment>
<evidence type="ECO:0000313" key="10">
    <source>
        <dbReference type="EMBL" id="CAE19668.1"/>
    </source>
</evidence>
<reference evidence="10 11" key="1">
    <citation type="journal article" date="2003" name="Nature">
        <title>Genome divergence in two Prochlorococcus ecotypes reflects oceanic niche differentiation.</title>
        <authorList>
            <person name="Rocap G."/>
            <person name="Larimer F.W."/>
            <person name="Lamerdin J.E."/>
            <person name="Malfatti S."/>
            <person name="Chain P."/>
            <person name="Ahlgren N.A."/>
            <person name="Arellano A."/>
            <person name="Coleman M."/>
            <person name="Hauser L."/>
            <person name="Hess W.R."/>
            <person name="Johnson Z.I."/>
            <person name="Land M.L."/>
            <person name="Lindell D."/>
            <person name="Post A.F."/>
            <person name="Regala W."/>
            <person name="Shah M."/>
            <person name="Shaw S.L."/>
            <person name="Steglich C."/>
            <person name="Sullivan M.B."/>
            <person name="Ting C.S."/>
            <person name="Tolonen A."/>
            <person name="Webb E.A."/>
            <person name="Zinser E.R."/>
            <person name="Chisholm S.W."/>
        </authorList>
    </citation>
    <scope>NUCLEOTIDE SEQUENCE [LARGE SCALE GENOMIC DNA]</scope>
    <source>
        <strain evidence="11">CCMP1986 / NIES-2087 / MED4</strain>
    </source>
</reference>
<dbReference type="InterPro" id="IPR016040">
    <property type="entry name" value="NAD(P)-bd_dom"/>
</dbReference>
<sequence length="363" mass="41307">MNNILITGGAGYLGSHACLNLLEAGYGIYIVDSLENSSFESISRVNRFFKEKNKFADNKIKFFKADITNFEKLKIIFEHALCNNQKIIAVLHFAGLKAVSESEENPIKYWEYNVSGSINLFKVMELYDCKNIVFSSSAAVYGNNQNCPIKEDSSLIPSNVYGKTKKTIEEILTDLHFRKNWGVAILRYFNPVGAHHSGIIGENPISNKNNLFPIICEVAKDNNKKLNIFGKDWPTRDGTCLRDYVHVEDIIDGHEKALRLLLNSKHNLIKVNLGTGKGTTVLELINTFKKVNDIKIEYEFSERRIGDCGVLFADSRLSNSILNWKARKTLDDICRDGWRWGLKNPYGYIKNLEELDLSIYCEI</sequence>
<keyword evidence="6 8" id="KW-0520">NAD</keyword>
<evidence type="ECO:0000256" key="8">
    <source>
        <dbReference type="RuleBase" id="RU366046"/>
    </source>
</evidence>
<dbReference type="Gene3D" id="3.40.50.720">
    <property type="entry name" value="NAD(P)-binding Rossmann-like Domain"/>
    <property type="match status" value="1"/>
</dbReference>
<comment type="subunit">
    <text evidence="8">Homodimer.</text>
</comment>
<organism evidence="10 11">
    <name type="scientific">Prochlorococcus marinus subsp. pastoris (strain CCMP1986 / NIES-2087 / MED4)</name>
    <dbReference type="NCBI Taxonomy" id="59919"/>
    <lineage>
        <taxon>Bacteria</taxon>
        <taxon>Bacillati</taxon>
        <taxon>Cyanobacteriota</taxon>
        <taxon>Cyanophyceae</taxon>
        <taxon>Synechococcales</taxon>
        <taxon>Prochlorococcaceae</taxon>
        <taxon>Prochlorococcus</taxon>
    </lineage>
</organism>
<dbReference type="GO" id="GO:0006012">
    <property type="term" value="P:galactose metabolic process"/>
    <property type="evidence" value="ECO:0007669"/>
    <property type="project" value="UniProtKB-UniPathway"/>
</dbReference>
<evidence type="ECO:0000256" key="7">
    <source>
        <dbReference type="ARBA" id="ARBA00023235"/>
    </source>
</evidence>
<evidence type="ECO:0000256" key="6">
    <source>
        <dbReference type="ARBA" id="ARBA00023027"/>
    </source>
</evidence>
<dbReference type="UniPathway" id="UPA00214"/>
<name>Q7V0P7_PROMP</name>
<dbReference type="CDD" id="cd05247">
    <property type="entry name" value="UDP_G4E_1_SDR_e"/>
    <property type="match status" value="1"/>
</dbReference>
<evidence type="ECO:0000256" key="2">
    <source>
        <dbReference type="ARBA" id="ARBA00001911"/>
    </source>
</evidence>
<comment type="pathway">
    <text evidence="8">Carbohydrate metabolism; galactose metabolism.</text>
</comment>
<dbReference type="EC" id="5.1.3.2" evidence="4 8"/>
<dbReference type="PANTHER" id="PTHR43725">
    <property type="entry name" value="UDP-GLUCOSE 4-EPIMERASE"/>
    <property type="match status" value="1"/>
</dbReference>
<dbReference type="InterPro" id="IPR036291">
    <property type="entry name" value="NAD(P)-bd_dom_sf"/>
</dbReference>
<dbReference type="Pfam" id="PF16363">
    <property type="entry name" value="GDP_Man_Dehyd"/>
    <property type="match status" value="1"/>
</dbReference>
<proteinExistence type="inferred from homology"/>
<dbReference type="NCBIfam" id="TIGR01179">
    <property type="entry name" value="galE"/>
    <property type="match status" value="1"/>
</dbReference>
<dbReference type="GO" id="GO:0005829">
    <property type="term" value="C:cytosol"/>
    <property type="evidence" value="ECO:0007669"/>
    <property type="project" value="TreeGrafter"/>
</dbReference>
<evidence type="ECO:0000256" key="4">
    <source>
        <dbReference type="ARBA" id="ARBA00013189"/>
    </source>
</evidence>
<dbReference type="Proteomes" id="UP000001026">
    <property type="component" value="Chromosome"/>
</dbReference>
<dbReference type="RefSeq" id="WP_011132843.1">
    <property type="nucleotide sequence ID" value="NC_005072.1"/>
</dbReference>
<evidence type="ECO:0000256" key="5">
    <source>
        <dbReference type="ARBA" id="ARBA00018569"/>
    </source>
</evidence>
<protein>
    <recommendedName>
        <fullName evidence="5 8">UDP-glucose 4-epimerase</fullName>
        <ecNumber evidence="4 8">5.1.3.2</ecNumber>
    </recommendedName>
</protein>
<dbReference type="Gene3D" id="3.90.25.10">
    <property type="entry name" value="UDP-galactose 4-epimerase, domain 1"/>
    <property type="match status" value="1"/>
</dbReference>
<dbReference type="GO" id="GO:0003978">
    <property type="term" value="F:UDP-glucose 4-epimerase activity"/>
    <property type="evidence" value="ECO:0007669"/>
    <property type="project" value="UniProtKB-UniRule"/>
</dbReference>
<dbReference type="InterPro" id="IPR005886">
    <property type="entry name" value="UDP_G4E"/>
</dbReference>
<dbReference type="OrthoDB" id="9801785at2"/>
<dbReference type="HOGENOM" id="CLU_007383_1_10_3"/>
<evidence type="ECO:0000256" key="3">
    <source>
        <dbReference type="ARBA" id="ARBA00007637"/>
    </source>
</evidence>
<feature type="domain" description="NAD(P)-binding" evidence="9">
    <location>
        <begin position="5"/>
        <end position="336"/>
    </location>
</feature>
<dbReference type="SUPFAM" id="SSF51735">
    <property type="entry name" value="NAD(P)-binding Rossmann-fold domains"/>
    <property type="match status" value="1"/>
</dbReference>
<dbReference type="EMBL" id="BX548174">
    <property type="protein sequence ID" value="CAE19668.1"/>
    <property type="molecule type" value="Genomic_DNA"/>
</dbReference>
<keyword evidence="7 8" id="KW-0413">Isomerase</keyword>
<dbReference type="STRING" id="59919.PMM1209"/>
<evidence type="ECO:0000256" key="1">
    <source>
        <dbReference type="ARBA" id="ARBA00000083"/>
    </source>
</evidence>
<dbReference type="PANTHER" id="PTHR43725:SF47">
    <property type="entry name" value="UDP-GLUCOSE 4-EPIMERASE"/>
    <property type="match status" value="1"/>
</dbReference>
<dbReference type="eggNOG" id="COG1087">
    <property type="taxonomic scope" value="Bacteria"/>
</dbReference>
<dbReference type="KEGG" id="pmm:PMM1209"/>
<evidence type="ECO:0000313" key="11">
    <source>
        <dbReference type="Proteomes" id="UP000001026"/>
    </source>
</evidence>